<dbReference type="AlphaFoldDB" id="A0A0P6Y8Q2"/>
<dbReference type="RefSeq" id="WP_061913045.1">
    <property type="nucleotide sequence ID" value="NZ_DF967971.1"/>
</dbReference>
<proteinExistence type="predicted"/>
<dbReference type="Proteomes" id="UP000050514">
    <property type="component" value="Unassembled WGS sequence"/>
</dbReference>
<dbReference type="STRING" id="360411.AC812_01290"/>
<dbReference type="EMBL" id="LGHJ01000006">
    <property type="protein sequence ID" value="KPL78092.1"/>
    <property type="molecule type" value="Genomic_DNA"/>
</dbReference>
<protein>
    <submittedName>
        <fullName evidence="1">Uncharacterized protein</fullName>
    </submittedName>
</protein>
<comment type="caution">
    <text evidence="1">The sequence shown here is derived from an EMBL/GenBank/DDBJ whole genome shotgun (WGS) entry which is preliminary data.</text>
</comment>
<sequence>MQSDRYRVWVDAQRGVGLRLEMLDAPDRPQIARFIQVEEIRFDIPFPARSRQIVLQKGYSPGLGERPAENVERFHGQPLEFHYLTRDVNNPSRRLLKNK</sequence>
<organism evidence="1 2">
    <name type="scientific">Bellilinea caldifistulae</name>
    <dbReference type="NCBI Taxonomy" id="360411"/>
    <lineage>
        <taxon>Bacteria</taxon>
        <taxon>Bacillati</taxon>
        <taxon>Chloroflexota</taxon>
        <taxon>Anaerolineae</taxon>
        <taxon>Anaerolineales</taxon>
        <taxon>Anaerolineaceae</taxon>
        <taxon>Bellilinea</taxon>
    </lineage>
</organism>
<gene>
    <name evidence="1" type="ORF">AC812_01290</name>
</gene>
<name>A0A0P6Y8Q2_9CHLR</name>
<evidence type="ECO:0000313" key="2">
    <source>
        <dbReference type="Proteomes" id="UP000050514"/>
    </source>
</evidence>
<accession>A0A0P6Y8Q2</accession>
<keyword evidence="2" id="KW-1185">Reference proteome</keyword>
<evidence type="ECO:0000313" key="1">
    <source>
        <dbReference type="EMBL" id="KPL78092.1"/>
    </source>
</evidence>
<reference evidence="1 2" key="1">
    <citation type="submission" date="2015-07" db="EMBL/GenBank/DDBJ databases">
        <title>Draft genome of Bellilinea caldifistulae DSM 17877.</title>
        <authorList>
            <person name="Hemp J."/>
            <person name="Ward L.M."/>
            <person name="Pace L.A."/>
            <person name="Fischer W.W."/>
        </authorList>
    </citation>
    <scope>NUCLEOTIDE SEQUENCE [LARGE SCALE GENOMIC DNA]</scope>
    <source>
        <strain evidence="1 2">GOMI-1</strain>
    </source>
</reference>